<dbReference type="STRING" id="1754191.A0A1Y1VA27"/>
<evidence type="ECO:0000256" key="3">
    <source>
        <dbReference type="ARBA" id="ARBA00022737"/>
    </source>
</evidence>
<dbReference type="InterPro" id="IPR032675">
    <property type="entry name" value="LRR_dom_sf"/>
</dbReference>
<evidence type="ECO:0000313" key="5">
    <source>
        <dbReference type="EMBL" id="ORX51026.1"/>
    </source>
</evidence>
<dbReference type="PANTHER" id="PTHR47988">
    <property type="entry name" value="SOMATIC EMBRYOGENESIS RECEPTOR KINASE 1"/>
    <property type="match status" value="1"/>
</dbReference>
<evidence type="ECO:0000256" key="1">
    <source>
        <dbReference type="ARBA" id="ARBA00022614"/>
    </source>
</evidence>
<feature type="chain" id="PRO_5012395196" evidence="4">
    <location>
        <begin position="26"/>
        <end position="180"/>
    </location>
</feature>
<dbReference type="Gene3D" id="3.80.10.10">
    <property type="entry name" value="Ribonuclease Inhibitor"/>
    <property type="match status" value="1"/>
</dbReference>
<keyword evidence="6" id="KW-1185">Reference proteome</keyword>
<accession>A0A1Y1VA27</accession>
<dbReference type="Proteomes" id="UP000193719">
    <property type="component" value="Unassembled WGS sequence"/>
</dbReference>
<feature type="non-terminal residue" evidence="5">
    <location>
        <position position="180"/>
    </location>
</feature>
<evidence type="ECO:0000313" key="6">
    <source>
        <dbReference type="Proteomes" id="UP000193719"/>
    </source>
</evidence>
<dbReference type="FunFam" id="3.80.10.10:FF:000041">
    <property type="entry name" value="LRR receptor-like serine/threonine-protein kinase ERECTA"/>
    <property type="match status" value="1"/>
</dbReference>
<dbReference type="Pfam" id="PF13855">
    <property type="entry name" value="LRR_8"/>
    <property type="match status" value="1"/>
</dbReference>
<reference evidence="5 6" key="2">
    <citation type="submission" date="2016-08" db="EMBL/GenBank/DDBJ databases">
        <title>Pervasive Adenine N6-methylation of Active Genes in Fungi.</title>
        <authorList>
            <consortium name="DOE Joint Genome Institute"/>
            <person name="Mondo S.J."/>
            <person name="Dannebaum R.O."/>
            <person name="Kuo R.C."/>
            <person name="Labutti K."/>
            <person name="Haridas S."/>
            <person name="Kuo A."/>
            <person name="Salamov A."/>
            <person name="Ahrendt S.R."/>
            <person name="Lipzen A."/>
            <person name="Sullivan W."/>
            <person name="Andreopoulos W.B."/>
            <person name="Clum A."/>
            <person name="Lindquist E."/>
            <person name="Daum C."/>
            <person name="Ramamoorthy G.K."/>
            <person name="Gryganskyi A."/>
            <person name="Culley D."/>
            <person name="Magnuson J.K."/>
            <person name="James T.Y."/>
            <person name="O'Malley M.A."/>
            <person name="Stajich J.E."/>
            <person name="Spatafora J.W."/>
            <person name="Visel A."/>
            <person name="Grigoriev I.V."/>
        </authorList>
    </citation>
    <scope>NUCLEOTIDE SEQUENCE [LARGE SCALE GENOMIC DNA]</scope>
    <source>
        <strain evidence="6">finn</strain>
    </source>
</reference>
<dbReference type="SUPFAM" id="SSF52058">
    <property type="entry name" value="L domain-like"/>
    <property type="match status" value="1"/>
</dbReference>
<dbReference type="OrthoDB" id="1394818at2759"/>
<keyword evidence="3" id="KW-0677">Repeat</keyword>
<reference evidence="5 6" key="1">
    <citation type="submission" date="2016-08" db="EMBL/GenBank/DDBJ databases">
        <title>Genomes of anaerobic fungi encode conserved fungal cellulosomes for biomass hydrolysis.</title>
        <authorList>
            <consortium name="DOE Joint Genome Institute"/>
            <person name="Haitjema C.H."/>
            <person name="Gilmore S.P."/>
            <person name="Henske J.K."/>
            <person name="Solomon K.V."/>
            <person name="De Groot R."/>
            <person name="Kuo A."/>
            <person name="Mondo S.J."/>
            <person name="Salamov A.A."/>
            <person name="Labutti K."/>
            <person name="Zhao Z."/>
            <person name="Chiniquy J."/>
            <person name="Barry K."/>
            <person name="Brewer H.M."/>
            <person name="Purvine S.O."/>
            <person name="Wright A.T."/>
            <person name="Boxma B."/>
            <person name="Van Alen T."/>
            <person name="Hackstein J.H."/>
            <person name="Baker S.E."/>
            <person name="Grigoriev I.V."/>
            <person name="O'Malley M.A."/>
        </authorList>
    </citation>
    <scope>NUCLEOTIDE SEQUENCE [LARGE SCALE GENOMIC DNA]</scope>
    <source>
        <strain evidence="6">finn</strain>
    </source>
</reference>
<organism evidence="5 6">
    <name type="scientific">Piromyces finnis</name>
    <dbReference type="NCBI Taxonomy" id="1754191"/>
    <lineage>
        <taxon>Eukaryota</taxon>
        <taxon>Fungi</taxon>
        <taxon>Fungi incertae sedis</taxon>
        <taxon>Chytridiomycota</taxon>
        <taxon>Chytridiomycota incertae sedis</taxon>
        <taxon>Neocallimastigomycetes</taxon>
        <taxon>Neocallimastigales</taxon>
        <taxon>Neocallimastigaceae</taxon>
        <taxon>Piromyces</taxon>
    </lineage>
</organism>
<evidence type="ECO:0000256" key="4">
    <source>
        <dbReference type="SAM" id="SignalP"/>
    </source>
</evidence>
<keyword evidence="2 4" id="KW-0732">Signal</keyword>
<proteinExistence type="predicted"/>
<protein>
    <submittedName>
        <fullName evidence="5">L domain-like protein</fullName>
    </submittedName>
</protein>
<keyword evidence="1" id="KW-0433">Leucine-rich repeat</keyword>
<comment type="caution">
    <text evidence="5">The sequence shown here is derived from an EMBL/GenBank/DDBJ whole genome shotgun (WGS) entry which is preliminary data.</text>
</comment>
<feature type="signal peptide" evidence="4">
    <location>
        <begin position="1"/>
        <end position="25"/>
    </location>
</feature>
<sequence>MFTHLLNCFTIFYILLGWSIVIVNAENCLLFNNALNNLLGKTFENYNAGACCSSKQNITVFENNFITKIKLEEINCNNIEEFISSIGEGLSQLVSLIYKNHSFSNINISIPESISQLKNLKELDLSGNDFNGEIPSSFSNLINLKIMKLNNNKFSGYVPNKLEKLRNLIEIDLSYNKNLK</sequence>
<dbReference type="AlphaFoldDB" id="A0A1Y1VA27"/>
<dbReference type="InterPro" id="IPR001611">
    <property type="entry name" value="Leu-rich_rpt"/>
</dbReference>
<gene>
    <name evidence="5" type="ORF">BCR36DRAFT_412009</name>
</gene>
<evidence type="ECO:0000256" key="2">
    <source>
        <dbReference type="ARBA" id="ARBA00022729"/>
    </source>
</evidence>
<name>A0A1Y1VA27_9FUNG</name>
<dbReference type="EMBL" id="MCFH01000019">
    <property type="protein sequence ID" value="ORX51026.1"/>
    <property type="molecule type" value="Genomic_DNA"/>
</dbReference>